<dbReference type="Proteomes" id="UP001297092">
    <property type="component" value="Unassembled WGS sequence"/>
</dbReference>
<keyword evidence="3" id="KW-0998">Cell outer membrane</keyword>
<keyword evidence="9" id="KW-1185">Reference proteome</keyword>
<comment type="subcellular location">
    <subcellularLocation>
        <location evidence="1">Cell outer membrane</location>
    </subcellularLocation>
</comment>
<protein>
    <submittedName>
        <fullName evidence="8">OmpA family protein</fullName>
    </submittedName>
</protein>
<evidence type="ECO:0000256" key="6">
    <source>
        <dbReference type="SAM" id="SignalP"/>
    </source>
</evidence>
<dbReference type="RefSeq" id="WP_214113659.1">
    <property type="nucleotide sequence ID" value="NZ_JAHCTB010000004.1"/>
</dbReference>
<dbReference type="PROSITE" id="PS01068">
    <property type="entry name" value="OMPA_1"/>
    <property type="match status" value="1"/>
</dbReference>
<dbReference type="Pfam" id="PF00691">
    <property type="entry name" value="OmpA"/>
    <property type="match status" value="1"/>
</dbReference>
<dbReference type="EMBL" id="JAHCTB010000004">
    <property type="protein sequence ID" value="MBT0608734.1"/>
    <property type="molecule type" value="Genomic_DNA"/>
</dbReference>
<dbReference type="PANTHER" id="PTHR30329:SF21">
    <property type="entry name" value="LIPOPROTEIN YIAD-RELATED"/>
    <property type="match status" value="1"/>
</dbReference>
<dbReference type="Gene3D" id="3.30.1330.60">
    <property type="entry name" value="OmpA-like domain"/>
    <property type="match status" value="1"/>
</dbReference>
<keyword evidence="5" id="KW-0175">Coiled coil</keyword>
<feature type="signal peptide" evidence="6">
    <location>
        <begin position="1"/>
        <end position="18"/>
    </location>
</feature>
<feature type="chain" id="PRO_5045364258" evidence="6">
    <location>
        <begin position="19"/>
        <end position="421"/>
    </location>
</feature>
<feature type="domain" description="OmpA-like" evidence="7">
    <location>
        <begin position="308"/>
        <end position="421"/>
    </location>
</feature>
<dbReference type="InterPro" id="IPR050330">
    <property type="entry name" value="Bact_OuterMem_StrucFunc"/>
</dbReference>
<dbReference type="InterPro" id="IPR028974">
    <property type="entry name" value="TSP_type-3_rpt"/>
</dbReference>
<evidence type="ECO:0000313" key="8">
    <source>
        <dbReference type="EMBL" id="MBT0608734.1"/>
    </source>
</evidence>
<reference evidence="8 9" key="1">
    <citation type="submission" date="2021-05" db="EMBL/GenBank/DDBJ databases">
        <title>Aequorivita echinoideorum JCM 30378 genome.</title>
        <authorList>
            <person name="Zhang H."/>
            <person name="Li C."/>
        </authorList>
    </citation>
    <scope>NUCLEOTIDE SEQUENCE [LARGE SCALE GENOMIC DNA]</scope>
    <source>
        <strain evidence="8 9">JCM30378</strain>
    </source>
</reference>
<evidence type="ECO:0000256" key="4">
    <source>
        <dbReference type="PROSITE-ProRule" id="PRU00473"/>
    </source>
</evidence>
<dbReference type="InterPro" id="IPR036737">
    <property type="entry name" value="OmpA-like_sf"/>
</dbReference>
<evidence type="ECO:0000256" key="2">
    <source>
        <dbReference type="ARBA" id="ARBA00023136"/>
    </source>
</evidence>
<dbReference type="PROSITE" id="PS51123">
    <property type="entry name" value="OMPA_2"/>
    <property type="match status" value="1"/>
</dbReference>
<comment type="caution">
    <text evidence="8">The sequence shown here is derived from an EMBL/GenBank/DDBJ whole genome shotgun (WGS) entry which is preliminary data.</text>
</comment>
<evidence type="ECO:0000256" key="5">
    <source>
        <dbReference type="SAM" id="Coils"/>
    </source>
</evidence>
<evidence type="ECO:0000256" key="1">
    <source>
        <dbReference type="ARBA" id="ARBA00004442"/>
    </source>
</evidence>
<dbReference type="InterPro" id="IPR006690">
    <property type="entry name" value="OMPA-like_CS"/>
</dbReference>
<evidence type="ECO:0000313" key="9">
    <source>
        <dbReference type="Proteomes" id="UP001297092"/>
    </source>
</evidence>
<dbReference type="InterPro" id="IPR006664">
    <property type="entry name" value="OMP_bac"/>
</dbReference>
<evidence type="ECO:0000256" key="3">
    <source>
        <dbReference type="ARBA" id="ARBA00023237"/>
    </source>
</evidence>
<dbReference type="SUPFAM" id="SSF103647">
    <property type="entry name" value="TSP type-3 repeat"/>
    <property type="match status" value="1"/>
</dbReference>
<dbReference type="PRINTS" id="PR01021">
    <property type="entry name" value="OMPADOMAIN"/>
</dbReference>
<organism evidence="8 9">
    <name type="scientific">Aequorivita echinoideorum</name>
    <dbReference type="NCBI Taxonomy" id="1549647"/>
    <lineage>
        <taxon>Bacteria</taxon>
        <taxon>Pseudomonadati</taxon>
        <taxon>Bacteroidota</taxon>
        <taxon>Flavobacteriia</taxon>
        <taxon>Flavobacteriales</taxon>
        <taxon>Flavobacteriaceae</taxon>
        <taxon>Aequorivita</taxon>
    </lineage>
</organism>
<dbReference type="PANTHER" id="PTHR30329">
    <property type="entry name" value="STATOR ELEMENT OF FLAGELLAR MOTOR COMPLEX"/>
    <property type="match status" value="1"/>
</dbReference>
<keyword evidence="6" id="KW-0732">Signal</keyword>
<gene>
    <name evidence="8" type="ORF">KIV10_11115</name>
</gene>
<dbReference type="InterPro" id="IPR006665">
    <property type="entry name" value="OmpA-like"/>
</dbReference>
<dbReference type="SUPFAM" id="SSF103088">
    <property type="entry name" value="OmpA-like"/>
    <property type="match status" value="1"/>
</dbReference>
<name>A0ABS5S692_9FLAO</name>
<keyword evidence="2 4" id="KW-0472">Membrane</keyword>
<dbReference type="CDD" id="cd07185">
    <property type="entry name" value="OmpA_C-like"/>
    <property type="match status" value="1"/>
</dbReference>
<accession>A0ABS5S692</accession>
<evidence type="ECO:0000259" key="7">
    <source>
        <dbReference type="PROSITE" id="PS51123"/>
    </source>
</evidence>
<proteinExistence type="predicted"/>
<feature type="coiled-coil region" evidence="5">
    <location>
        <begin position="220"/>
        <end position="247"/>
    </location>
</feature>
<sequence length="421" mass="46763">MKKTVLALALLTATFATAQEEVENFDYNKWSIELGGGFHKPSRQFAPGYFTHTPSFGQFSLGVRYMLNDRFGLKVDAGYSTIENDDNSLPFKSNYYRGSLQGVVNLGNVLRFSDWTNSVGLLFHGGAGYSLLSPKEPIELDDNDPIFHVVGGLTPQVKLGERVAIFTDISLIGNVNQDYTWDGTQFTDGRGFKGFKVDFSVGLNIYLGGNEKHADWAPREDVMKDRVAALEERVTKLENDLLDSDMDGVPDYLDREPNTMSGVTVDSKGVAVDKNKNGIPDEIESSLDQRFVTKEEFKKNGQNGGVDVSELLNKGYVNVYFQFNSDKPETYSLEAINYLIKYMKDNPSANAELIGYADELGNPEYNQELSERRANKVKEILVASGVAEGRLTTRGGGEDTTVEKGSAPARQLVRRVTFRLN</sequence>